<evidence type="ECO:0000313" key="2">
    <source>
        <dbReference type="EMBL" id="AAF10626.1"/>
    </source>
</evidence>
<proteinExistence type="predicted"/>
<dbReference type="PaxDb" id="243230-DR_1048"/>
<sequence>MSMKRIFPLLAALFLASAQAQNTTPATFTLDGRTLGQTTVYVSGGQLMLPLTAFAQMGWKPLLDTDNGLIDLAGCLRVSTVRPNMWLIGGLSHIGVSSASALAPLPVNAQFRGGRWYLPAWAVAGQLLYTVTFDKANARVDVKKPADPAKITPTVEACLLRL</sequence>
<dbReference type="EMBL" id="AE000513">
    <property type="protein sequence ID" value="AAF10626.1"/>
    <property type="molecule type" value="Genomic_DNA"/>
</dbReference>
<dbReference type="EnsemblBacteria" id="AAF10626">
    <property type="protein sequence ID" value="AAF10626"/>
    <property type="gene ID" value="DR_1048"/>
</dbReference>
<name>Q9RVI1_DEIRA</name>
<dbReference type="PATRIC" id="fig|243230.17.peg.1244"/>
<gene>
    <name evidence="2" type="ordered locus">DR_1048</name>
</gene>
<dbReference type="AlphaFoldDB" id="Q9RVI1"/>
<protein>
    <recommendedName>
        <fullName evidence="4">Copper amine oxidase-like N-terminal domain-containing protein</fullName>
    </recommendedName>
</protein>
<dbReference type="InParanoid" id="Q9RVI1"/>
<evidence type="ECO:0000313" key="3">
    <source>
        <dbReference type="Proteomes" id="UP000002524"/>
    </source>
</evidence>
<dbReference type="HOGENOM" id="CLU_1632687_0_0_0"/>
<dbReference type="Proteomes" id="UP000002524">
    <property type="component" value="Chromosome 1"/>
</dbReference>
<evidence type="ECO:0008006" key="4">
    <source>
        <dbReference type="Google" id="ProtNLM"/>
    </source>
</evidence>
<dbReference type="KEGG" id="dra:DR_1048"/>
<evidence type="ECO:0000256" key="1">
    <source>
        <dbReference type="SAM" id="SignalP"/>
    </source>
</evidence>
<organism evidence="2 3">
    <name type="scientific">Deinococcus radiodurans (strain ATCC 13939 / DSM 20539 / JCM 16871 / CCUG 27074 / LMG 4051 / NBRC 15346 / NCIMB 9279 / VKM B-1422 / R1)</name>
    <dbReference type="NCBI Taxonomy" id="243230"/>
    <lineage>
        <taxon>Bacteria</taxon>
        <taxon>Thermotogati</taxon>
        <taxon>Deinococcota</taxon>
        <taxon>Deinococci</taxon>
        <taxon>Deinococcales</taxon>
        <taxon>Deinococcaceae</taxon>
        <taxon>Deinococcus</taxon>
    </lineage>
</organism>
<feature type="signal peptide" evidence="1">
    <location>
        <begin position="1"/>
        <end position="20"/>
    </location>
</feature>
<keyword evidence="3" id="KW-1185">Reference proteome</keyword>
<feature type="chain" id="PRO_5004332330" description="Copper amine oxidase-like N-terminal domain-containing protein" evidence="1">
    <location>
        <begin position="21"/>
        <end position="162"/>
    </location>
</feature>
<dbReference type="STRING" id="243230.DR_1048"/>
<dbReference type="OrthoDB" id="74159at2"/>
<dbReference type="PIR" id="A75443">
    <property type="entry name" value="A75443"/>
</dbReference>
<accession>Q9RVI1</accession>
<reference evidence="2 3" key="1">
    <citation type="journal article" date="1999" name="Science">
        <title>Genome sequence of the radioresistant bacterium Deinococcus radiodurans R1.</title>
        <authorList>
            <person name="White O."/>
            <person name="Eisen J.A."/>
            <person name="Heidelberg J.F."/>
            <person name="Hickey E.K."/>
            <person name="Peterson J.D."/>
            <person name="Dodson R.J."/>
            <person name="Haft D.H."/>
            <person name="Gwinn M.L."/>
            <person name="Nelson W.C."/>
            <person name="Richardson D.L."/>
            <person name="Moffat K.S."/>
            <person name="Qin H."/>
            <person name="Jiang L."/>
            <person name="Pamphile W."/>
            <person name="Crosby M."/>
            <person name="Shen M."/>
            <person name="Vamathevan J.J."/>
            <person name="Lam P."/>
            <person name="McDonald L."/>
            <person name="Utterback T."/>
            <person name="Zalewski C."/>
            <person name="Makarova K.S."/>
            <person name="Aravind L."/>
            <person name="Daly M.J."/>
            <person name="Minton K.W."/>
            <person name="Fleischmann R.D."/>
            <person name="Ketchum K.A."/>
            <person name="Nelson K.E."/>
            <person name="Salzberg S."/>
            <person name="Smith H.O."/>
            <person name="Venter J.C."/>
            <person name="Fraser C.M."/>
        </authorList>
    </citation>
    <scope>NUCLEOTIDE SEQUENCE [LARGE SCALE GENOMIC DNA]</scope>
    <source>
        <strain evidence="3">ATCC 13939 / DSM 20539 / JCM 16871 / LMG 4051 / NBRC 15346 / NCIMB 9279 / R1 / VKM B-1422</strain>
    </source>
</reference>
<keyword evidence="1" id="KW-0732">Signal</keyword>